<sequence>MLAHHRRPVSFCLLSTDLPILSTLDTSATLYQKDRHRFHLLLNQPPVALAEIETLKPENNQNKLIWLEISANRVIMTMQGQGKFAYRHFWEQGVFGVSRYWLNAESSQPGYAFRLRNYTRSLKLEGNNFPEYLRLEYELWSDNLILGHYVLHLQVPNKSGWLHRAKNFVG</sequence>
<dbReference type="Proteomes" id="UP001180650">
    <property type="component" value="Unassembled WGS sequence"/>
</dbReference>
<gene>
    <name evidence="1" type="ORF">RAM70_09855</name>
</gene>
<organism evidence="1 2">
    <name type="scientific">Microcystis wesenbergii NRERC-220</name>
    <dbReference type="NCBI Taxonomy" id="3068991"/>
    <lineage>
        <taxon>Bacteria</taxon>
        <taxon>Bacillati</taxon>
        <taxon>Cyanobacteriota</taxon>
        <taxon>Cyanophyceae</taxon>
        <taxon>Oscillatoriophycideae</taxon>
        <taxon>Chroococcales</taxon>
        <taxon>Microcystaceae</taxon>
        <taxon>Microcystis</taxon>
    </lineage>
</organism>
<dbReference type="RefSeq" id="WP_312673518.1">
    <property type="nucleotide sequence ID" value="NZ_JAVSJA010000001.1"/>
</dbReference>
<evidence type="ECO:0000313" key="1">
    <source>
        <dbReference type="EMBL" id="MDT3674819.1"/>
    </source>
</evidence>
<name>A0ABU3HJV7_9CHRO</name>
<protein>
    <submittedName>
        <fullName evidence="1">Uncharacterized protein</fullName>
    </submittedName>
</protein>
<dbReference type="EMBL" id="JAVSJA010000001">
    <property type="protein sequence ID" value="MDT3674819.1"/>
    <property type="molecule type" value="Genomic_DNA"/>
</dbReference>
<evidence type="ECO:0000313" key="2">
    <source>
        <dbReference type="Proteomes" id="UP001180650"/>
    </source>
</evidence>
<accession>A0ABU3HJV7</accession>
<reference evidence="1" key="1">
    <citation type="submission" date="2023-08" db="EMBL/GenBank/DDBJ databases">
        <authorList>
            <person name="Park H.-K."/>
            <person name="Kim I.-S."/>
        </authorList>
    </citation>
    <scope>NUCLEOTIDE SEQUENCE</scope>
    <source>
        <strain evidence="1">NRERC-220</strain>
    </source>
</reference>
<proteinExistence type="predicted"/>
<comment type="caution">
    <text evidence="1">The sequence shown here is derived from an EMBL/GenBank/DDBJ whole genome shotgun (WGS) entry which is preliminary data.</text>
</comment>
<keyword evidence="2" id="KW-1185">Reference proteome</keyword>